<accession>A0AA96HD69</accession>
<keyword evidence="1 4" id="KW-0696">RNA-directed RNA polymerase</keyword>
<dbReference type="GO" id="GO:0003968">
    <property type="term" value="F:RNA-directed RNA polymerase activity"/>
    <property type="evidence" value="ECO:0007669"/>
    <property type="project" value="UniProtKB-KW"/>
</dbReference>
<dbReference type="SUPFAM" id="SSF56672">
    <property type="entry name" value="DNA/RNA polymerases"/>
    <property type="match status" value="1"/>
</dbReference>
<organism evidence="4">
    <name type="scientific">Diaporthe gulyae mitovirus 1</name>
    <dbReference type="NCBI Taxonomy" id="3077425"/>
    <lineage>
        <taxon>Viruses</taxon>
        <taxon>Riboviria</taxon>
        <taxon>Orthornavirae</taxon>
        <taxon>Lenarviricota</taxon>
        <taxon>Howeltoviricetes</taxon>
        <taxon>Cryppavirales</taxon>
        <taxon>Mitoviridae</taxon>
        <taxon>Mitovirus</taxon>
    </lineage>
</organism>
<sequence>MRRVYSWHRGVKNLLLIRLPILNISRLIKGKFNINFLRSIMILMSSLEKIRRTQGIKGVCLHMKAVSLYSIKFLVKDPSILNSTTYGCHVSLTNRKIPRILPIFFREALTHRRKLDIKVLLTILGLYRVMPFQAKLNFQTIVEASNPELDSEFYQWLDNFVPKLGIRLNKTFDLVLLSSMGCSINTVKGKNTTYYWVENLLSLTKRGLLRPVIEILKSYPQTVGSSRWVDLCEALFSYFKGKRTHEFILPERVPHKGLARLSLKFEPGKIRIFAIVDYFTQMVLRPLHKTLFEFLKSKSSTDATFDQDKGLKNFMDKQPKNNTLYSFDLSAATDRLPLILQVRILDYLSPRLGSYWAQLLVDRPYSLKDKNLKLDTWVRYTTGQPMGALSSWAMLALTHHICVQYAAFKVYGVRFWFQNYCILGDDIVIGDSRVAWVYHDFMINNLKVKINLSKSLISPITCLEFAKRIQSKDFDYSPLSLKEFQSWGKVSGAFVESLRANPSISMHTLLRLLGKGSISSGNKNKLYHIFYMIRALSQPNLTILDKFKLLNPEIEDYRYEHLLKYFLWSKLWDCHLFMQSKRYEISVNLKNYDYVKRRIHATTCVPTVMENILKSSLETSSLYKYLIFGATLSKLDRVEKLLTIRHFSYEDVKLDDLLFLWDFDPNEIFDTILLSSKDSPLNQFDKVDEKTVWRIELDKLENSIQNYKELSKVVGLSNKSIYQF</sequence>
<dbReference type="EMBL" id="OR224966">
    <property type="protein sequence ID" value="WNM95029.1"/>
    <property type="molecule type" value="Genomic_RNA"/>
</dbReference>
<evidence type="ECO:0000256" key="3">
    <source>
        <dbReference type="ARBA" id="ARBA00022695"/>
    </source>
</evidence>
<protein>
    <submittedName>
        <fullName evidence="4">RNA-dependent RNA polymerase</fullName>
    </submittedName>
</protein>
<name>A0AA96HD69_9VIRU</name>
<keyword evidence="3" id="KW-0548">Nucleotidyltransferase</keyword>
<dbReference type="Pfam" id="PF05919">
    <property type="entry name" value="Mitovir_RNA_pol"/>
    <property type="match status" value="1"/>
</dbReference>
<dbReference type="PANTHER" id="PTHR34456:SF13">
    <property type="entry name" value="REVERSE TRANSCRIPTASE DOMAIN-CONTAINING PROTEIN"/>
    <property type="match status" value="1"/>
</dbReference>
<evidence type="ECO:0000256" key="1">
    <source>
        <dbReference type="ARBA" id="ARBA00022484"/>
    </source>
</evidence>
<dbReference type="InterPro" id="IPR008686">
    <property type="entry name" value="RNA_pol_mitovir"/>
</dbReference>
<keyword evidence="2" id="KW-0808">Transferase</keyword>
<reference evidence="4" key="1">
    <citation type="submission" date="2023-06" db="EMBL/GenBank/DDBJ databases">
        <title>Mycovirome of Diapothe helianthi and D. gulyae, causal agents of Phomopsis stem canker of sunflower, sheds light on interspecieces transmission.</title>
        <authorList>
            <person name="Wu C.-F."/>
            <person name="Zellner W."/>
            <person name="Kontz B."/>
            <person name="Kashyap R."/>
            <person name="Mathew F."/>
            <person name="Marzano S.-Y.L."/>
        </authorList>
    </citation>
    <scope>NUCLEOTIDE SEQUENCE</scope>
    <source>
        <strain evidence="4">Dg430</strain>
    </source>
</reference>
<evidence type="ECO:0000256" key="2">
    <source>
        <dbReference type="ARBA" id="ARBA00022679"/>
    </source>
</evidence>
<dbReference type="InterPro" id="IPR043502">
    <property type="entry name" value="DNA/RNA_pol_sf"/>
</dbReference>
<evidence type="ECO:0000313" key="4">
    <source>
        <dbReference type="EMBL" id="WNM95029.1"/>
    </source>
</evidence>
<proteinExistence type="predicted"/>
<dbReference type="PANTHER" id="PTHR34456">
    <property type="entry name" value="MITOVIRUS RNA-DEPENDENT RNA POLYMERASE"/>
    <property type="match status" value="1"/>
</dbReference>